<feature type="region of interest" description="Disordered" evidence="1">
    <location>
        <begin position="599"/>
        <end position="619"/>
    </location>
</feature>
<dbReference type="KEGG" id="vg:80538662"/>
<dbReference type="EMBL" id="MN510772">
    <property type="protein sequence ID" value="QGM12357.2"/>
    <property type="molecule type" value="Viral_cRNA"/>
</dbReference>
<protein>
    <submittedName>
        <fullName evidence="3">Glycoprotein</fullName>
    </submittedName>
</protein>
<accession>A0AAE6PST5</accession>
<sequence>MIKVDTDITEGENIPGIRVWTIGGMGLGVVFVLVLVFGTARPVEILVGNGEREAKTVDFKPDIKSGVVFPRWGLLLKPQREMVLSNGHILIPITVDLGDQTPEISACGVHVYSNITNAIFMKMVRLNQRSLDVMGELERIGTGNGFISDGPRSKRSLAVGLLIGKTLASIVHGGWKVYNALSKGRELRALREDLQHMGERTQSRLNSQDARMRALKKLLFVWHADYERALTGVRLFAQSIGCDLGKLEAEVQVGRWAEKWDRVITSLIIQPLNNHLVGSLFTLEMLSGVFLHLDKLYGPSNPFSACPECTLATMTVSHVGGTGTTMHLALELPNMVDRHSYLVMEPSYFPVTLGEGVRFSGTLERTLVVKDGKGFSLDTSQCEGTRSMMTCDVSVVNMRPLGPVKDWNLDSEMTMRSTPVDQQFWLAYPMYDSLLIYAAEDGTCRVRRKSGQFMTLPPGLQQLSPSDGDFAECGGYSVPIPQGAHMTPISVYGKPPPIRKLDYQELIAVQVGSLTGKALQEVLDEDKTSATYDMYMADDNGQGRMIIVNQVLVFCLILGALGCVVWCVKNRTLIRNWWAGVGIFGVTLHGVLRREKRSKELQRAPGAGSEMVSLNRQNQ</sequence>
<evidence type="ECO:0000313" key="3">
    <source>
        <dbReference type="EMBL" id="QGM12357.2"/>
    </source>
</evidence>
<dbReference type="Proteomes" id="UP000831069">
    <property type="component" value="Segment"/>
</dbReference>
<keyword evidence="2" id="KW-0812">Transmembrane</keyword>
<feature type="transmembrane region" description="Helical" evidence="2">
    <location>
        <begin position="17"/>
        <end position="37"/>
    </location>
</feature>
<keyword evidence="4" id="KW-1185">Reference proteome</keyword>
<keyword evidence="2" id="KW-1133">Transmembrane helix</keyword>
<evidence type="ECO:0000256" key="1">
    <source>
        <dbReference type="SAM" id="MobiDB-lite"/>
    </source>
</evidence>
<dbReference type="GeneID" id="80538662"/>
<feature type="transmembrane region" description="Helical" evidence="2">
    <location>
        <begin position="546"/>
        <end position="568"/>
    </location>
</feature>
<dbReference type="RefSeq" id="YP_010800191.1">
    <property type="nucleotide sequence ID" value="NC_076734.1"/>
</dbReference>
<reference evidence="3" key="1">
    <citation type="submission" date="2019-09" db="EMBL/GenBank/DDBJ databases">
        <authorList>
            <person name="Hierweger M.M."/>
            <person name="Koch M.C."/>
            <person name="Rupp M."/>
            <person name="Schmidt-Posthaus H."/>
            <person name="Seuberlich T."/>
        </authorList>
    </citation>
    <scope>NUCLEOTIDE SEQUENCE</scope>
    <source>
        <strain evidence="3">FIWIV CH17</strain>
    </source>
</reference>
<keyword evidence="2" id="KW-0472">Membrane</keyword>
<proteinExistence type="predicted"/>
<organism evidence="3 4">
    <name type="scientific">Fiwi virus</name>
    <dbReference type="NCBI Taxonomy" id="2675848"/>
    <lineage>
        <taxon>Viruses</taxon>
        <taxon>Riboviria</taxon>
        <taxon>Orthornavirae</taxon>
        <taxon>Negarnaviricota</taxon>
        <taxon>Haploviricotina</taxon>
        <taxon>Monjiviricetes</taxon>
        <taxon>Mononegavirales</taxon>
        <taxon>Filoviridae</taxon>
        <taxon>Thamnovirus</taxon>
        <taxon>Thamnovirus percae</taxon>
    </lineage>
</organism>
<evidence type="ECO:0000256" key="2">
    <source>
        <dbReference type="SAM" id="Phobius"/>
    </source>
</evidence>
<evidence type="ECO:0000313" key="4">
    <source>
        <dbReference type="Proteomes" id="UP000831069"/>
    </source>
</evidence>
<name>A0AAE6PST5_9MONO</name>